<evidence type="ECO:0000313" key="7">
    <source>
        <dbReference type="Proteomes" id="UP000886858"/>
    </source>
</evidence>
<sequence>MDYGFLMRTALFHGYEEQEIPGLLQILNSHEKTFEKGQIIYHAGENVTEFGLILEGSVQIEALDLFGQRSILGITQRGGVFAESYACIPDQVLLVDVAARENTCVLFLSVPSLLSAGTKDGRNAILLRNLLSIAARKNLGLSMRIFHSSPKKIRDRLFSYFSEQAAIHGSTHFVIPLNRQQLADYLGAERTALSKELGKMKREGLIDYRRNEFWIHPKKI</sequence>
<dbReference type="InterPro" id="IPR018490">
    <property type="entry name" value="cNMP-bd_dom_sf"/>
</dbReference>
<comment type="caution">
    <text evidence="6">The sequence shown here is derived from an EMBL/GenBank/DDBJ whole genome shotgun (WGS) entry which is preliminary data.</text>
</comment>
<dbReference type="CDD" id="cd00038">
    <property type="entry name" value="CAP_ED"/>
    <property type="match status" value="1"/>
</dbReference>
<dbReference type="Pfam" id="PF00027">
    <property type="entry name" value="cNMP_binding"/>
    <property type="match status" value="1"/>
</dbReference>
<dbReference type="SUPFAM" id="SSF51206">
    <property type="entry name" value="cAMP-binding domain-like"/>
    <property type="match status" value="1"/>
</dbReference>
<gene>
    <name evidence="6" type="ORF">H9717_11835</name>
</gene>
<evidence type="ECO:0000256" key="3">
    <source>
        <dbReference type="ARBA" id="ARBA00023163"/>
    </source>
</evidence>
<keyword evidence="1" id="KW-0805">Transcription regulation</keyword>
<dbReference type="Pfam" id="PF13545">
    <property type="entry name" value="HTH_Crp_2"/>
    <property type="match status" value="1"/>
</dbReference>
<dbReference type="InterPro" id="IPR012318">
    <property type="entry name" value="HTH_CRP"/>
</dbReference>
<keyword evidence="2" id="KW-0238">DNA-binding</keyword>
<organism evidence="6 7">
    <name type="scientific">Candidatus Eisenbergiella merdipullorum</name>
    <dbReference type="NCBI Taxonomy" id="2838553"/>
    <lineage>
        <taxon>Bacteria</taxon>
        <taxon>Bacillati</taxon>
        <taxon>Bacillota</taxon>
        <taxon>Clostridia</taxon>
        <taxon>Lachnospirales</taxon>
        <taxon>Lachnospiraceae</taxon>
        <taxon>Eisenbergiella</taxon>
    </lineage>
</organism>
<dbReference type="InterPro" id="IPR036390">
    <property type="entry name" value="WH_DNA-bd_sf"/>
</dbReference>
<dbReference type="Gene3D" id="2.60.120.10">
    <property type="entry name" value="Jelly Rolls"/>
    <property type="match status" value="1"/>
</dbReference>
<proteinExistence type="predicted"/>
<dbReference type="AlphaFoldDB" id="A0A9D2I8Z1"/>
<accession>A0A9D2I8Z1</accession>
<dbReference type="InterPro" id="IPR000595">
    <property type="entry name" value="cNMP-bd_dom"/>
</dbReference>
<evidence type="ECO:0000259" key="4">
    <source>
        <dbReference type="PROSITE" id="PS50042"/>
    </source>
</evidence>
<dbReference type="PROSITE" id="PS50042">
    <property type="entry name" value="CNMP_BINDING_3"/>
    <property type="match status" value="1"/>
</dbReference>
<reference evidence="6" key="2">
    <citation type="submission" date="2021-04" db="EMBL/GenBank/DDBJ databases">
        <authorList>
            <person name="Gilroy R."/>
        </authorList>
    </citation>
    <scope>NUCLEOTIDE SEQUENCE</scope>
    <source>
        <strain evidence="6">CHK179-7159</strain>
    </source>
</reference>
<dbReference type="InterPro" id="IPR014710">
    <property type="entry name" value="RmlC-like_jellyroll"/>
</dbReference>
<evidence type="ECO:0000256" key="2">
    <source>
        <dbReference type="ARBA" id="ARBA00023125"/>
    </source>
</evidence>
<dbReference type="GO" id="GO:0006355">
    <property type="term" value="P:regulation of DNA-templated transcription"/>
    <property type="evidence" value="ECO:0007669"/>
    <property type="project" value="InterPro"/>
</dbReference>
<dbReference type="GO" id="GO:0003677">
    <property type="term" value="F:DNA binding"/>
    <property type="evidence" value="ECO:0007669"/>
    <property type="project" value="UniProtKB-KW"/>
</dbReference>
<reference evidence="6" key="1">
    <citation type="journal article" date="2021" name="PeerJ">
        <title>Extensive microbial diversity within the chicken gut microbiome revealed by metagenomics and culture.</title>
        <authorList>
            <person name="Gilroy R."/>
            <person name="Ravi A."/>
            <person name="Getino M."/>
            <person name="Pursley I."/>
            <person name="Horton D.L."/>
            <person name="Alikhan N.F."/>
            <person name="Baker D."/>
            <person name="Gharbi K."/>
            <person name="Hall N."/>
            <person name="Watson M."/>
            <person name="Adriaenssens E.M."/>
            <person name="Foster-Nyarko E."/>
            <person name="Jarju S."/>
            <person name="Secka A."/>
            <person name="Antonio M."/>
            <person name="Oren A."/>
            <person name="Chaudhuri R.R."/>
            <person name="La Ragione R."/>
            <person name="Hildebrand F."/>
            <person name="Pallen M.J."/>
        </authorList>
    </citation>
    <scope>NUCLEOTIDE SEQUENCE</scope>
    <source>
        <strain evidence="6">CHK179-7159</strain>
    </source>
</reference>
<dbReference type="SMART" id="SM00419">
    <property type="entry name" value="HTH_CRP"/>
    <property type="match status" value="1"/>
</dbReference>
<feature type="domain" description="HTH crp-type" evidence="5">
    <location>
        <begin position="151"/>
        <end position="219"/>
    </location>
</feature>
<evidence type="ECO:0000256" key="1">
    <source>
        <dbReference type="ARBA" id="ARBA00023015"/>
    </source>
</evidence>
<dbReference type="PROSITE" id="PS51063">
    <property type="entry name" value="HTH_CRP_2"/>
    <property type="match status" value="1"/>
</dbReference>
<name>A0A9D2I8Z1_9FIRM</name>
<dbReference type="Proteomes" id="UP000886858">
    <property type="component" value="Unassembled WGS sequence"/>
</dbReference>
<protein>
    <submittedName>
        <fullName evidence="6">Crp/Fnr family transcriptional regulator</fullName>
    </submittedName>
</protein>
<evidence type="ECO:0000259" key="5">
    <source>
        <dbReference type="PROSITE" id="PS51063"/>
    </source>
</evidence>
<feature type="domain" description="Cyclic nucleotide-binding" evidence="4">
    <location>
        <begin position="11"/>
        <end position="83"/>
    </location>
</feature>
<evidence type="ECO:0000313" key="6">
    <source>
        <dbReference type="EMBL" id="HJA93784.1"/>
    </source>
</evidence>
<keyword evidence="3" id="KW-0804">Transcription</keyword>
<dbReference type="PRINTS" id="PR00034">
    <property type="entry name" value="HTHCRP"/>
</dbReference>
<dbReference type="SUPFAM" id="SSF46785">
    <property type="entry name" value="Winged helix' DNA-binding domain"/>
    <property type="match status" value="1"/>
</dbReference>
<dbReference type="EMBL" id="DWYY01000128">
    <property type="protein sequence ID" value="HJA93784.1"/>
    <property type="molecule type" value="Genomic_DNA"/>
</dbReference>